<dbReference type="AlphaFoldDB" id="A0A7E5A015"/>
<keyword evidence="1" id="KW-0472">Membrane</keyword>
<proteinExistence type="predicted"/>
<feature type="transmembrane region" description="Helical" evidence="1">
    <location>
        <begin position="34"/>
        <end position="59"/>
    </location>
</feature>
<keyword evidence="1" id="KW-0812">Transmembrane</keyword>
<reference evidence="3" key="2">
    <citation type="submission" date="2020-10" db="UniProtKB">
        <authorList>
            <consortium name="WormBaseParasite"/>
        </authorList>
    </citation>
    <scope>IDENTIFICATION</scope>
</reference>
<accession>A0A7E5A015</accession>
<organism evidence="2 3">
    <name type="scientific">Panagrellus redivivus</name>
    <name type="common">Microworm</name>
    <dbReference type="NCBI Taxonomy" id="6233"/>
    <lineage>
        <taxon>Eukaryota</taxon>
        <taxon>Metazoa</taxon>
        <taxon>Ecdysozoa</taxon>
        <taxon>Nematoda</taxon>
        <taxon>Chromadorea</taxon>
        <taxon>Rhabditida</taxon>
        <taxon>Tylenchina</taxon>
        <taxon>Panagrolaimomorpha</taxon>
        <taxon>Panagrolaimoidea</taxon>
        <taxon>Panagrolaimidae</taxon>
        <taxon>Panagrellus</taxon>
    </lineage>
</organism>
<dbReference type="WBParaSite" id="Pan_g6434.t1">
    <property type="protein sequence ID" value="Pan_g6434.t1"/>
    <property type="gene ID" value="Pan_g6434"/>
</dbReference>
<keyword evidence="1" id="KW-1133">Transmembrane helix</keyword>
<name>A0A7E5A015_PANRE</name>
<protein>
    <submittedName>
        <fullName evidence="3">Uncharacterized protein</fullName>
    </submittedName>
</protein>
<evidence type="ECO:0000313" key="3">
    <source>
        <dbReference type="WBParaSite" id="Pan_g6434.t1"/>
    </source>
</evidence>
<evidence type="ECO:0000313" key="2">
    <source>
        <dbReference type="Proteomes" id="UP000492821"/>
    </source>
</evidence>
<dbReference type="Proteomes" id="UP000492821">
    <property type="component" value="Unassembled WGS sequence"/>
</dbReference>
<sequence length="76" mass="9047">MNSKTCKSRGGIFPELPETDPEEINWETLQSIKWFIIGYGLLFRITFSIVVYLILSLILKKSQKQRLKQLRYAYQY</sequence>
<keyword evidence="2" id="KW-1185">Reference proteome</keyword>
<evidence type="ECO:0000256" key="1">
    <source>
        <dbReference type="SAM" id="Phobius"/>
    </source>
</evidence>
<reference evidence="2" key="1">
    <citation type="journal article" date="2013" name="Genetics">
        <title>The draft genome and transcriptome of Panagrellus redivivus are shaped by the harsh demands of a free-living lifestyle.</title>
        <authorList>
            <person name="Srinivasan J."/>
            <person name="Dillman A.R."/>
            <person name="Macchietto M.G."/>
            <person name="Heikkinen L."/>
            <person name="Lakso M."/>
            <person name="Fracchia K.M."/>
            <person name="Antoshechkin I."/>
            <person name="Mortazavi A."/>
            <person name="Wong G."/>
            <person name="Sternberg P.W."/>
        </authorList>
    </citation>
    <scope>NUCLEOTIDE SEQUENCE [LARGE SCALE GENOMIC DNA]</scope>
    <source>
        <strain evidence="2">MT8872</strain>
    </source>
</reference>